<comment type="caution">
    <text evidence="1">The sequence shown here is derived from an EMBL/GenBank/DDBJ whole genome shotgun (WGS) entry which is preliminary data.</text>
</comment>
<accession>A0A932GQX0</accession>
<dbReference type="InterPro" id="IPR027417">
    <property type="entry name" value="P-loop_NTPase"/>
</dbReference>
<feature type="non-terminal residue" evidence="1">
    <location>
        <position position="229"/>
    </location>
</feature>
<name>A0A932GQX0_UNCTE</name>
<evidence type="ECO:0000313" key="2">
    <source>
        <dbReference type="Proteomes" id="UP000741360"/>
    </source>
</evidence>
<evidence type="ECO:0000313" key="1">
    <source>
        <dbReference type="EMBL" id="MBI3015711.1"/>
    </source>
</evidence>
<keyword evidence="1" id="KW-0418">Kinase</keyword>
<proteinExistence type="predicted"/>
<dbReference type="AlphaFoldDB" id="A0A932GQX0"/>
<reference evidence="1" key="1">
    <citation type="submission" date="2020-07" db="EMBL/GenBank/DDBJ databases">
        <title>Huge and variable diversity of episymbiotic CPR bacteria and DPANN archaea in groundwater ecosystems.</title>
        <authorList>
            <person name="He C.Y."/>
            <person name="Keren R."/>
            <person name="Whittaker M."/>
            <person name="Farag I.F."/>
            <person name="Doudna J."/>
            <person name="Cate J.H.D."/>
            <person name="Banfield J.F."/>
        </authorList>
    </citation>
    <scope>NUCLEOTIDE SEQUENCE</scope>
    <source>
        <strain evidence="1">NC_groundwater_717_Ag_S-0.2um_59_8</strain>
    </source>
</reference>
<keyword evidence="1" id="KW-0808">Transferase</keyword>
<dbReference type="Pfam" id="PF13189">
    <property type="entry name" value="Cytidylate_kin2"/>
    <property type="match status" value="1"/>
</dbReference>
<sequence>MAIITISKGSDPEGETVARQVAERLGYRCIEPEVIEEATKRFRISESKLTQVLEETPGIWERLTRSRRNYLIFIQAAMCELARRDNMVYHGSGGQQLLRGIPHVLKVRVIVPIARRVDWLVAQQGLTPEEAAKRVQAKDAEKTQRLRYLFDIDWNDPSLYDLVINLGRLSISSAAETISEMVSCPEFQKTLEAQQIIDNLALASLVKATLAANERTNKALVEVVAQSGT</sequence>
<dbReference type="GO" id="GO:0016301">
    <property type="term" value="F:kinase activity"/>
    <property type="evidence" value="ECO:0007669"/>
    <property type="project" value="UniProtKB-KW"/>
</dbReference>
<dbReference type="Gene3D" id="3.40.50.300">
    <property type="entry name" value="P-loop containing nucleotide triphosphate hydrolases"/>
    <property type="match status" value="1"/>
</dbReference>
<organism evidence="1 2">
    <name type="scientific">Tectimicrobiota bacterium</name>
    <dbReference type="NCBI Taxonomy" id="2528274"/>
    <lineage>
        <taxon>Bacteria</taxon>
        <taxon>Pseudomonadati</taxon>
        <taxon>Nitrospinota/Tectimicrobiota group</taxon>
        <taxon>Candidatus Tectimicrobiota</taxon>
    </lineage>
</organism>
<gene>
    <name evidence="1" type="ORF">HYY65_11795</name>
</gene>
<protein>
    <submittedName>
        <fullName evidence="1">Cytidylate kinase-like family protein</fullName>
    </submittedName>
</protein>
<dbReference type="EMBL" id="JACPSX010000225">
    <property type="protein sequence ID" value="MBI3015711.1"/>
    <property type="molecule type" value="Genomic_DNA"/>
</dbReference>
<dbReference type="Proteomes" id="UP000741360">
    <property type="component" value="Unassembled WGS sequence"/>
</dbReference>